<proteinExistence type="predicted"/>
<dbReference type="Proteomes" id="UP001295423">
    <property type="component" value="Unassembled WGS sequence"/>
</dbReference>
<dbReference type="AlphaFoldDB" id="A0AAD2G6F2"/>
<dbReference type="EMBL" id="CAKOGP040002191">
    <property type="protein sequence ID" value="CAJ1964520.1"/>
    <property type="molecule type" value="Genomic_DNA"/>
</dbReference>
<name>A0AAD2G6F2_9STRA</name>
<organism evidence="2 3">
    <name type="scientific">Cylindrotheca closterium</name>
    <dbReference type="NCBI Taxonomy" id="2856"/>
    <lineage>
        <taxon>Eukaryota</taxon>
        <taxon>Sar</taxon>
        <taxon>Stramenopiles</taxon>
        <taxon>Ochrophyta</taxon>
        <taxon>Bacillariophyta</taxon>
        <taxon>Bacillariophyceae</taxon>
        <taxon>Bacillariophycidae</taxon>
        <taxon>Bacillariales</taxon>
        <taxon>Bacillariaceae</taxon>
        <taxon>Cylindrotheca</taxon>
    </lineage>
</organism>
<evidence type="ECO:0000256" key="1">
    <source>
        <dbReference type="SAM" id="Phobius"/>
    </source>
</evidence>
<accession>A0AAD2G6F2</accession>
<feature type="transmembrane region" description="Helical" evidence="1">
    <location>
        <begin position="6"/>
        <end position="31"/>
    </location>
</feature>
<feature type="transmembrane region" description="Helical" evidence="1">
    <location>
        <begin position="52"/>
        <end position="73"/>
    </location>
</feature>
<feature type="transmembrane region" description="Helical" evidence="1">
    <location>
        <begin position="127"/>
        <end position="148"/>
    </location>
</feature>
<reference evidence="2" key="1">
    <citation type="submission" date="2023-08" db="EMBL/GenBank/DDBJ databases">
        <authorList>
            <person name="Audoor S."/>
            <person name="Bilcke G."/>
        </authorList>
    </citation>
    <scope>NUCLEOTIDE SEQUENCE</scope>
</reference>
<keyword evidence="1" id="KW-1133">Transmembrane helix</keyword>
<keyword evidence="3" id="KW-1185">Reference proteome</keyword>
<feature type="transmembrane region" description="Helical" evidence="1">
    <location>
        <begin position="160"/>
        <end position="182"/>
    </location>
</feature>
<comment type="caution">
    <text evidence="2">The sequence shown here is derived from an EMBL/GenBank/DDBJ whole genome shotgun (WGS) entry which is preliminary data.</text>
</comment>
<sequence length="250" mass="27255">MALSPGGLAGLLLLGILMNLAIVVALYIWHYRQLKKGMVGIKFTFSDKLHGAFRWILFALITLCWMASIAATASCNFIKVTVPYVGQQIEFGMGFQKFYVPAAISNPAKCQGFASDGTGYFTGNHPAFTFAVANCLLTSVGFVGIVCIQFILRVVKTRQLVWLVCKIAMYCSVWCCICTFYVQEMGVCDDFGCSMGPAGIIQVFNVLALMISSALLFVTDCGDESAFDKCRTKTTIVRVPAGTMNAQRMG</sequence>
<keyword evidence="1" id="KW-0472">Membrane</keyword>
<evidence type="ECO:0000313" key="2">
    <source>
        <dbReference type="EMBL" id="CAJ1964520.1"/>
    </source>
</evidence>
<evidence type="ECO:0000313" key="3">
    <source>
        <dbReference type="Proteomes" id="UP001295423"/>
    </source>
</evidence>
<keyword evidence="1" id="KW-0812">Transmembrane</keyword>
<gene>
    <name evidence="2" type="ORF">CYCCA115_LOCUS20670</name>
</gene>
<feature type="transmembrane region" description="Helical" evidence="1">
    <location>
        <begin position="194"/>
        <end position="218"/>
    </location>
</feature>
<protein>
    <submittedName>
        <fullName evidence="2">Uncharacterized protein</fullName>
    </submittedName>
</protein>